<reference evidence="4" key="1">
    <citation type="submission" date="2017-06" db="EMBL/GenBank/DDBJ databases">
        <authorList>
            <person name="LiPuma J."/>
            <person name="Spilker T."/>
        </authorList>
    </citation>
    <scope>NUCLEOTIDE SEQUENCE [LARGE SCALE GENOMIC DNA]</scope>
    <source>
        <strain evidence="4">AU17325</strain>
    </source>
</reference>
<evidence type="ECO:0000313" key="3">
    <source>
        <dbReference type="EMBL" id="VWB74343.1"/>
    </source>
</evidence>
<organism evidence="2 4">
    <name type="scientific">Burkholderia aenigmatica</name>
    <dbReference type="NCBI Taxonomy" id="2015348"/>
    <lineage>
        <taxon>Bacteria</taxon>
        <taxon>Pseudomonadati</taxon>
        <taxon>Pseudomonadota</taxon>
        <taxon>Betaproteobacteria</taxon>
        <taxon>Burkholderiales</taxon>
        <taxon>Burkholderiaceae</taxon>
        <taxon>Burkholderia</taxon>
        <taxon>Burkholderia cepacia complex</taxon>
    </lineage>
</organism>
<protein>
    <recommendedName>
        <fullName evidence="1">RES domain-containing protein</fullName>
    </recommendedName>
</protein>
<evidence type="ECO:0000259" key="1">
    <source>
        <dbReference type="SMART" id="SM00953"/>
    </source>
</evidence>
<gene>
    <name evidence="3" type="ORF">BLA13014_03390</name>
    <name evidence="2" type="ORF">CFB84_42435</name>
</gene>
<sequence length="476" mass="53339">MPRICHECVGEAYLSAEIAKSDEVGACDYCGQTSPSLSIDDLAERIETAFEDHYIRTPDQPNSWQERLLADKESDYEWDREGIPVLDAIVEAALIPQRAAEDVLAILEERHGDFDMDAMGEESEFSSDSYYEERGPDYRGWQDEWLGFVNSLKTQARFFSLSAATHLTEVFGDIDKLKTRNARPVVVNAGPKTSLDHLYRARVFQTDGSLEEALRLPDRQLGSPPHKMARAGRMNAQGISVFYGATNASVALAEVRAPVGSRVAVAKFRITRRLRLLDLTALKGVHVVGSIFDASLKHRLERAAFLRTLGMWMARPVMPDDEAIDYLPTQAVADFLATMNEPRLDGIVFPSAQTKAGRNVVLFHHAAKVADSTLSKDAEITVNLGQWSDDGWEIDYSVLEEMPPQPGAKRSDSDGGILDTLSEYPAEPARWDDDFREVALELERDSVKVHHVNSVKVSTTSYSVRRSRFEKRRQKF</sequence>
<dbReference type="OrthoDB" id="648213at2"/>
<dbReference type="InterPro" id="IPR014914">
    <property type="entry name" value="RES_dom"/>
</dbReference>
<evidence type="ECO:0000313" key="5">
    <source>
        <dbReference type="Proteomes" id="UP000494261"/>
    </source>
</evidence>
<dbReference type="AlphaFoldDB" id="A0A228HLI7"/>
<proteinExistence type="predicted"/>
<dbReference type="Proteomes" id="UP000494261">
    <property type="component" value="Unassembled WGS sequence"/>
</dbReference>
<reference evidence="2" key="2">
    <citation type="submission" date="2017-06" db="EMBL/GenBank/DDBJ databases">
        <authorList>
            <person name="Kim H.J."/>
            <person name="Triplett B.A."/>
        </authorList>
    </citation>
    <scope>NUCLEOTIDE SEQUENCE [LARGE SCALE GENOMIC DNA]</scope>
    <source>
        <strain evidence="2">AU17325</strain>
    </source>
</reference>
<accession>A0A228HLI7</accession>
<feature type="domain" description="RES" evidence="1">
    <location>
        <begin position="217"/>
        <end position="375"/>
    </location>
</feature>
<dbReference type="Proteomes" id="UP000214600">
    <property type="component" value="Unassembled WGS sequence"/>
</dbReference>
<dbReference type="EMBL" id="CABVQC010000021">
    <property type="protein sequence ID" value="VWB74343.1"/>
    <property type="molecule type" value="Genomic_DNA"/>
</dbReference>
<accession>A0A6P2M471</accession>
<dbReference type="RefSeq" id="WP_025496242.1">
    <property type="nucleotide sequence ID" value="NZ_CABVQC010000021.1"/>
</dbReference>
<dbReference type="SMART" id="SM00953">
    <property type="entry name" value="RES"/>
    <property type="match status" value="1"/>
</dbReference>
<reference evidence="3 5" key="4">
    <citation type="submission" date="2019-09" db="EMBL/GenBank/DDBJ databases">
        <authorList>
            <person name="Depoorter E."/>
        </authorList>
    </citation>
    <scope>NUCLEOTIDE SEQUENCE [LARGE SCALE GENOMIC DNA]</scope>
    <source>
        <strain evidence="3">LMG 13014</strain>
    </source>
</reference>
<dbReference type="EMBL" id="NKFA01000045">
    <property type="protein sequence ID" value="OXI31063.1"/>
    <property type="molecule type" value="Genomic_DNA"/>
</dbReference>
<evidence type="ECO:0000313" key="2">
    <source>
        <dbReference type="EMBL" id="OXI31063.1"/>
    </source>
</evidence>
<name>A0A228HLI7_9BURK</name>
<dbReference type="Pfam" id="PF08808">
    <property type="entry name" value="RES"/>
    <property type="match status" value="1"/>
</dbReference>
<reference evidence="2 4" key="3">
    <citation type="submission" date="2017-08" db="EMBL/GenBank/DDBJ databases">
        <title>WGS of novel Burkholderia cepaca complex species.</title>
        <authorList>
            <person name="Lipuma J."/>
            <person name="Spilker T."/>
        </authorList>
    </citation>
    <scope>NUCLEOTIDE SEQUENCE [LARGE SCALE GENOMIC DNA]</scope>
    <source>
        <strain evidence="2 4">AU17325</strain>
    </source>
</reference>
<evidence type="ECO:0000313" key="4">
    <source>
        <dbReference type="Proteomes" id="UP000214600"/>
    </source>
</evidence>